<evidence type="ECO:0000313" key="1">
    <source>
        <dbReference type="EMBL" id="SKA68756.1"/>
    </source>
</evidence>
<proteinExistence type="predicted"/>
<dbReference type="AlphaFoldDB" id="A0A1T4VUX6"/>
<dbReference type="RefSeq" id="WP_078754425.1">
    <property type="nucleotide sequence ID" value="NZ_FUXU01000104.1"/>
</dbReference>
<dbReference type="EMBL" id="FUXU01000104">
    <property type="protein sequence ID" value="SKA68756.1"/>
    <property type="molecule type" value="Genomic_DNA"/>
</dbReference>
<protein>
    <submittedName>
        <fullName evidence="1">Uncharacterized protein</fullName>
    </submittedName>
</protein>
<name>A0A1T4VUX6_9GAMM</name>
<sequence length="202" mass="23681">MRNDRDIIYSELRKRMEKVGFIFEKEQQPHFQGKRDKPELKFVHPMLEDKFEKIGEKNRAKKFYLKPLSDDEYCEIGITVGSTSPLFRLDNFPAPNAIDTYKNEKVNAWVNRANDSSLDLLLNAVESYLSISLHELNEKFNDEVNRSLSINPSERRKRLESADKYPKQIIVSTARIQVRSATLLHLSSQAHFLEYDCWLLKT</sequence>
<reference evidence="2" key="1">
    <citation type="submission" date="2017-02" db="EMBL/GenBank/DDBJ databases">
        <authorList>
            <person name="Varghese N."/>
            <person name="Submissions S."/>
        </authorList>
    </citation>
    <scope>NUCLEOTIDE SEQUENCE [LARGE SCALE GENOMIC DNA]</scope>
    <source>
        <strain evidence="2">DSM 22720</strain>
    </source>
</reference>
<dbReference type="Proteomes" id="UP000190162">
    <property type="component" value="Unassembled WGS sequence"/>
</dbReference>
<keyword evidence="2" id="KW-1185">Reference proteome</keyword>
<evidence type="ECO:0000313" key="2">
    <source>
        <dbReference type="Proteomes" id="UP000190162"/>
    </source>
</evidence>
<accession>A0A1T4VUX6</accession>
<organism evidence="1 2">
    <name type="scientific">Enterovibrio nigricans DSM 22720</name>
    <dbReference type="NCBI Taxonomy" id="1121868"/>
    <lineage>
        <taxon>Bacteria</taxon>
        <taxon>Pseudomonadati</taxon>
        <taxon>Pseudomonadota</taxon>
        <taxon>Gammaproteobacteria</taxon>
        <taxon>Vibrionales</taxon>
        <taxon>Vibrionaceae</taxon>
        <taxon>Enterovibrio</taxon>
    </lineage>
</organism>
<gene>
    <name evidence="1" type="ORF">SAMN02745132_04335</name>
</gene>